<proteinExistence type="predicted"/>
<dbReference type="AlphaFoldDB" id="E2AMY0"/>
<evidence type="ECO:0000313" key="2">
    <source>
        <dbReference type="Proteomes" id="UP000000311"/>
    </source>
</evidence>
<organism evidence="2">
    <name type="scientific">Camponotus floridanus</name>
    <name type="common">Florida carpenter ant</name>
    <dbReference type="NCBI Taxonomy" id="104421"/>
    <lineage>
        <taxon>Eukaryota</taxon>
        <taxon>Metazoa</taxon>
        <taxon>Ecdysozoa</taxon>
        <taxon>Arthropoda</taxon>
        <taxon>Hexapoda</taxon>
        <taxon>Insecta</taxon>
        <taxon>Pterygota</taxon>
        <taxon>Neoptera</taxon>
        <taxon>Endopterygota</taxon>
        <taxon>Hymenoptera</taxon>
        <taxon>Apocrita</taxon>
        <taxon>Aculeata</taxon>
        <taxon>Formicoidea</taxon>
        <taxon>Formicidae</taxon>
        <taxon>Formicinae</taxon>
        <taxon>Camponotus</taxon>
    </lineage>
</organism>
<feature type="non-terminal residue" evidence="1">
    <location>
        <position position="1"/>
    </location>
</feature>
<protein>
    <submittedName>
        <fullName evidence="1">Histone-lysine N-methyltransferase SETMAR</fullName>
    </submittedName>
</protein>
<dbReference type="GO" id="GO:0008168">
    <property type="term" value="F:methyltransferase activity"/>
    <property type="evidence" value="ECO:0007669"/>
    <property type="project" value="UniProtKB-KW"/>
</dbReference>
<feature type="non-terminal residue" evidence="1">
    <location>
        <position position="103"/>
    </location>
</feature>
<dbReference type="GO" id="GO:0032259">
    <property type="term" value="P:methylation"/>
    <property type="evidence" value="ECO:0007669"/>
    <property type="project" value="UniProtKB-KW"/>
</dbReference>
<dbReference type="GO" id="GO:0003676">
    <property type="term" value="F:nucleic acid binding"/>
    <property type="evidence" value="ECO:0007669"/>
    <property type="project" value="InterPro"/>
</dbReference>
<accession>E2AMY0</accession>
<keyword evidence="1" id="KW-0808">Transferase</keyword>
<keyword evidence="1" id="KW-0489">Methyltransferase</keyword>
<dbReference type="EMBL" id="GL440966">
    <property type="protein sequence ID" value="EFN65216.1"/>
    <property type="molecule type" value="Genomic_DNA"/>
</dbReference>
<evidence type="ECO:0000313" key="1">
    <source>
        <dbReference type="EMBL" id="EFN65216.1"/>
    </source>
</evidence>
<sequence>QLIASLERTHTKFQPDQSFSLVDVHLNQESRVISKKWMKENLVAKLMELRFRLVPYPPYSPDLAPSDYYLFLNMKKWLAGRFYLNEEVIAKTNAYFAELDHTY</sequence>
<dbReference type="Gene3D" id="3.30.420.10">
    <property type="entry name" value="Ribonuclease H-like superfamily/Ribonuclease H"/>
    <property type="match status" value="1"/>
</dbReference>
<reference evidence="1 2" key="1">
    <citation type="journal article" date="2010" name="Science">
        <title>Genomic comparison of the ants Camponotus floridanus and Harpegnathos saltator.</title>
        <authorList>
            <person name="Bonasio R."/>
            <person name="Zhang G."/>
            <person name="Ye C."/>
            <person name="Mutti N.S."/>
            <person name="Fang X."/>
            <person name="Qin N."/>
            <person name="Donahue G."/>
            <person name="Yang P."/>
            <person name="Li Q."/>
            <person name="Li C."/>
            <person name="Zhang P."/>
            <person name="Huang Z."/>
            <person name="Berger S.L."/>
            <person name="Reinberg D."/>
            <person name="Wang J."/>
            <person name="Liebig J."/>
        </authorList>
    </citation>
    <scope>NUCLEOTIDE SEQUENCE [LARGE SCALE GENOMIC DNA]</scope>
    <source>
        <strain evidence="2">C129</strain>
    </source>
</reference>
<dbReference type="Proteomes" id="UP000000311">
    <property type="component" value="Unassembled WGS sequence"/>
</dbReference>
<dbReference type="InterPro" id="IPR036397">
    <property type="entry name" value="RNaseH_sf"/>
</dbReference>
<keyword evidence="2" id="KW-1185">Reference proteome</keyword>
<name>E2AMY0_CAMFO</name>
<dbReference type="InParanoid" id="E2AMY0"/>
<gene>
    <name evidence="1" type="ORF">EAG_02291</name>
</gene>